<name>A0AAW6T9P0_9MICO</name>
<feature type="compositionally biased region" description="Low complexity" evidence="1">
    <location>
        <begin position="16"/>
        <end position="29"/>
    </location>
</feature>
<dbReference type="Gene3D" id="1.10.357.10">
    <property type="entry name" value="Tetracycline Repressor, domain 2"/>
    <property type="match status" value="1"/>
</dbReference>
<dbReference type="Proteomes" id="UP001321506">
    <property type="component" value="Unassembled WGS sequence"/>
</dbReference>
<dbReference type="AlphaFoldDB" id="A0AAW6T9P0"/>
<accession>A0AAW6T9P0</accession>
<proteinExistence type="predicted"/>
<organism evidence="2 3">
    <name type="scientific">Ruicaihuangia caeni</name>
    <dbReference type="NCBI Taxonomy" id="3042517"/>
    <lineage>
        <taxon>Bacteria</taxon>
        <taxon>Bacillati</taxon>
        <taxon>Actinomycetota</taxon>
        <taxon>Actinomycetes</taxon>
        <taxon>Micrococcales</taxon>
        <taxon>Microbacteriaceae</taxon>
        <taxon>Ruicaihuangia</taxon>
    </lineage>
</organism>
<evidence type="ECO:0008006" key="4">
    <source>
        <dbReference type="Google" id="ProtNLM"/>
    </source>
</evidence>
<evidence type="ECO:0000313" key="3">
    <source>
        <dbReference type="Proteomes" id="UP001321506"/>
    </source>
</evidence>
<keyword evidence="3" id="KW-1185">Reference proteome</keyword>
<sequence>MTTSTPRVSVLRIGERASTSRTRSSSCSRVAPGSSRSIHDGFARSDGSPQEKVDAVFDYLADAVFDYLAEQVGDEAFRGCAFVIAAEVPDPDRPPMRWARTNKRGLHDAFVRMLGGIGDSEAIADQLCILYDGALATSAIRPQAGAVELARRMARSILDASK</sequence>
<feature type="region of interest" description="Disordered" evidence="1">
    <location>
        <begin position="1"/>
        <end position="49"/>
    </location>
</feature>
<dbReference type="RefSeq" id="WP_281488268.1">
    <property type="nucleotide sequence ID" value="NZ_JASATX010000002.1"/>
</dbReference>
<evidence type="ECO:0000256" key="1">
    <source>
        <dbReference type="SAM" id="MobiDB-lite"/>
    </source>
</evidence>
<dbReference type="InterPro" id="IPR036271">
    <property type="entry name" value="Tet_transcr_reg_TetR-rel_C_sf"/>
</dbReference>
<gene>
    <name evidence="2" type="ORF">QF206_05820</name>
</gene>
<evidence type="ECO:0000313" key="2">
    <source>
        <dbReference type="EMBL" id="MDI2098478.1"/>
    </source>
</evidence>
<reference evidence="2 3" key="1">
    <citation type="submission" date="2023-04" db="EMBL/GenBank/DDBJ databases">
        <title>Klugiella caeni sp. nov. isolated from the sludge of biochemical tank.</title>
        <authorList>
            <person name="Geng K."/>
        </authorList>
    </citation>
    <scope>NUCLEOTIDE SEQUENCE [LARGE SCALE GENOMIC DNA]</scope>
    <source>
        <strain evidence="2 3">YN-L-19</strain>
    </source>
</reference>
<feature type="compositionally biased region" description="Basic and acidic residues" evidence="1">
    <location>
        <begin position="37"/>
        <end position="49"/>
    </location>
</feature>
<dbReference type="EMBL" id="JASATX010000002">
    <property type="protein sequence ID" value="MDI2098478.1"/>
    <property type="molecule type" value="Genomic_DNA"/>
</dbReference>
<comment type="caution">
    <text evidence="2">The sequence shown here is derived from an EMBL/GenBank/DDBJ whole genome shotgun (WGS) entry which is preliminary data.</text>
</comment>
<dbReference type="SUPFAM" id="SSF48498">
    <property type="entry name" value="Tetracyclin repressor-like, C-terminal domain"/>
    <property type="match status" value="1"/>
</dbReference>
<protein>
    <recommendedName>
        <fullName evidence="4">TetR/AcrR family transcriptional regulator</fullName>
    </recommendedName>
</protein>